<dbReference type="EMBL" id="WOEY01000092">
    <property type="protein sequence ID" value="NPT44361.1"/>
    <property type="molecule type" value="Genomic_DNA"/>
</dbReference>
<organism evidence="3 4">
    <name type="scientific">Paraburkholderia solitsugae</name>
    <dbReference type="NCBI Taxonomy" id="2675748"/>
    <lineage>
        <taxon>Bacteria</taxon>
        <taxon>Pseudomonadati</taxon>
        <taxon>Pseudomonadota</taxon>
        <taxon>Betaproteobacteria</taxon>
        <taxon>Burkholderiales</taxon>
        <taxon>Burkholderiaceae</taxon>
        <taxon>Paraburkholderia</taxon>
    </lineage>
</organism>
<feature type="coiled-coil region" evidence="1">
    <location>
        <begin position="67"/>
        <end position="108"/>
    </location>
</feature>
<feature type="coiled-coil region" evidence="1">
    <location>
        <begin position="145"/>
        <end position="172"/>
    </location>
</feature>
<evidence type="ECO:0000256" key="2">
    <source>
        <dbReference type="SAM" id="MobiDB-lite"/>
    </source>
</evidence>
<dbReference type="RefSeq" id="WP_172314415.1">
    <property type="nucleotide sequence ID" value="NZ_WOEY01000092.1"/>
</dbReference>
<evidence type="ECO:0000313" key="3">
    <source>
        <dbReference type="EMBL" id="NPT44361.1"/>
    </source>
</evidence>
<reference evidence="3 4" key="1">
    <citation type="submission" date="2019-11" db="EMBL/GenBank/DDBJ databases">
        <title>Metabolism of dissolved organic matter in forest soils.</title>
        <authorList>
            <person name="Cyle K.T."/>
            <person name="Wilhelm R.C."/>
            <person name="Martinez C.E."/>
        </authorList>
    </citation>
    <scope>NUCLEOTIDE SEQUENCE [LARGE SCALE GENOMIC DNA]</scope>
    <source>
        <strain evidence="3 4">1N</strain>
    </source>
</reference>
<gene>
    <name evidence="3" type="ORF">GNZ12_24225</name>
</gene>
<keyword evidence="1" id="KW-0175">Coiled coil</keyword>
<feature type="compositionally biased region" description="Polar residues" evidence="2">
    <location>
        <begin position="207"/>
        <end position="216"/>
    </location>
</feature>
<keyword evidence="4" id="KW-1185">Reference proteome</keyword>
<dbReference type="Proteomes" id="UP000652198">
    <property type="component" value="Unassembled WGS sequence"/>
</dbReference>
<sequence>MSKPTHAQEMLASARANLATAAECAETAHAEQNKRLIRKTEAEARGAEAFRDVRDKKVSEEVGAMRMAQANEDAKDLQDLIERSALLLANLNAELSRAQAAVHEAEAGARREEGEITATALTSHIDSLKKLHTEAVGERHQLYRKMGLNTAAAELLRRVKALELELLETIAKCYDAHVETDPPRSPGSRRTSSVHDFYRPSPALQDVVSQGTKPRI</sequence>
<name>A0ABX2BUF0_9BURK</name>
<feature type="region of interest" description="Disordered" evidence="2">
    <location>
        <begin position="178"/>
        <end position="216"/>
    </location>
</feature>
<accession>A0ABX2BUF0</accession>
<protein>
    <submittedName>
        <fullName evidence="3">Uncharacterized protein</fullName>
    </submittedName>
</protein>
<proteinExistence type="predicted"/>
<comment type="caution">
    <text evidence="3">The sequence shown here is derived from an EMBL/GenBank/DDBJ whole genome shotgun (WGS) entry which is preliminary data.</text>
</comment>
<evidence type="ECO:0000256" key="1">
    <source>
        <dbReference type="SAM" id="Coils"/>
    </source>
</evidence>
<evidence type="ECO:0000313" key="4">
    <source>
        <dbReference type="Proteomes" id="UP000652198"/>
    </source>
</evidence>